<evidence type="ECO:0000313" key="6">
    <source>
        <dbReference type="Proteomes" id="UP000070659"/>
    </source>
</evidence>
<dbReference type="AlphaFoldDB" id="A0A132MP16"/>
<dbReference type="EMBL" id="JYIJ01000016">
    <property type="protein sequence ID" value="KWX04007.1"/>
    <property type="molecule type" value="Genomic_DNA"/>
</dbReference>
<evidence type="ECO:0000313" key="5">
    <source>
        <dbReference type="Proteomes" id="UP000070598"/>
    </source>
</evidence>
<evidence type="ECO:0000313" key="1">
    <source>
        <dbReference type="EMBL" id="KWW99614.1"/>
    </source>
</evidence>
<organism evidence="1 4">
    <name type="scientific">Carbonactinospora thermoautotrophica</name>
    <dbReference type="NCBI Taxonomy" id="1469144"/>
    <lineage>
        <taxon>Bacteria</taxon>
        <taxon>Bacillati</taxon>
        <taxon>Actinomycetota</taxon>
        <taxon>Actinomycetes</taxon>
        <taxon>Kitasatosporales</taxon>
        <taxon>Carbonactinosporaceae</taxon>
        <taxon>Carbonactinospora</taxon>
    </lineage>
</organism>
<name>A0A132MP16_9ACTN</name>
<keyword evidence="4" id="KW-1185">Reference proteome</keyword>
<protein>
    <submittedName>
        <fullName evidence="1">Uncharacterized protein</fullName>
    </submittedName>
</protein>
<reference evidence="2 6" key="1">
    <citation type="submission" date="2015-02" db="EMBL/GenBank/DDBJ databases">
        <title>Physiological reanalysis, assessment of diazotrophy, and genome sequences of multiple isolates of Streptomyces thermoautotrophicus.</title>
        <authorList>
            <person name="MacKellar D.C."/>
            <person name="Lieber L."/>
            <person name="Norman J."/>
            <person name="Bolger A."/>
            <person name="Tobin C."/>
            <person name="Murray J.W."/>
            <person name="Prell J."/>
        </authorList>
    </citation>
    <scope>NUCLEOTIDE SEQUENCE [LARGE SCALE GENOMIC DNA]</scope>
    <source>
        <strain evidence="2 6">UBT1</strain>
    </source>
</reference>
<dbReference type="STRING" id="1469144.LI90_1250"/>
<proteinExistence type="predicted"/>
<comment type="caution">
    <text evidence="1">The sequence shown here is derived from an EMBL/GenBank/DDBJ whole genome shotgun (WGS) entry which is preliminary data.</text>
</comment>
<dbReference type="EMBL" id="JYIK01000949">
    <property type="protein sequence ID" value="KWX08701.1"/>
    <property type="molecule type" value="Genomic_DNA"/>
</dbReference>
<evidence type="ECO:0000313" key="2">
    <source>
        <dbReference type="EMBL" id="KWX04007.1"/>
    </source>
</evidence>
<gene>
    <name evidence="1" type="ORF">LI90_1250</name>
    <name evidence="2" type="ORF">TH66_08620</name>
    <name evidence="3" type="ORF">TR74_13780</name>
</gene>
<dbReference type="Proteomes" id="UP000070598">
    <property type="component" value="Unassembled WGS sequence"/>
</dbReference>
<reference evidence="1" key="4">
    <citation type="submission" date="2015-04" db="EMBL/GenBank/DDBJ databases">
        <title>Physiological reanalysis, assessment of diazotrophy, and genome sequences of multiple isolates of Streptomyces thermoautotrophicus.</title>
        <authorList>
            <person name="MacKellar D.C."/>
            <person name="Lieber L."/>
            <person name="Norman J."/>
            <person name="Bolger A."/>
            <person name="Tobin C."/>
            <person name="Murray J.W."/>
            <person name="Woodward J."/>
            <person name="Friesen M."/>
            <person name="Prell J."/>
        </authorList>
    </citation>
    <scope>NUCLEOTIDE SEQUENCE [LARGE SCALE GENOMIC DNA]</scope>
    <source>
        <strain evidence="1">H1</strain>
    </source>
</reference>
<sequence>MRAMSREQARAIADQYAQDVLRAVGGEYPHEYTGTEEAPCEGRMGELSEEIFSIYHGYQIRDVPPERQVVLAERVRDHLIRRGYRIKDFRTWPERDSAVVTARNEADGYEVSFESTSPPTAISLSVTSPCFRMRDAQP</sequence>
<dbReference type="EMBL" id="LAXD01000001">
    <property type="protein sequence ID" value="KWW99614.1"/>
    <property type="molecule type" value="Genomic_DNA"/>
</dbReference>
<evidence type="ECO:0000313" key="4">
    <source>
        <dbReference type="Proteomes" id="UP000070188"/>
    </source>
</evidence>
<evidence type="ECO:0000313" key="3">
    <source>
        <dbReference type="EMBL" id="KWX08701.1"/>
    </source>
</evidence>
<dbReference type="Proteomes" id="UP000070659">
    <property type="component" value="Unassembled WGS sequence"/>
</dbReference>
<dbReference type="PATRIC" id="fig|1469144.10.peg.1382"/>
<reference evidence="5" key="2">
    <citation type="submission" date="2015-02" db="EMBL/GenBank/DDBJ databases">
        <title>Physiological reanalysis, assessment of diazotrophy, and genome sequences of multiple isolates of Streptomyces thermoautotrophicus.</title>
        <authorList>
            <person name="MacKellar D.C."/>
            <person name="Lieber L."/>
            <person name="Norman J."/>
            <person name="Bolger A."/>
            <person name="Tobin C."/>
            <person name="Murray J.W."/>
            <person name="Friesen M."/>
            <person name="Prell J."/>
        </authorList>
    </citation>
    <scope>NUCLEOTIDE SEQUENCE [LARGE SCALE GENOMIC DNA]</scope>
    <source>
        <strain evidence="5">UBT1</strain>
    </source>
</reference>
<reference evidence="4" key="3">
    <citation type="submission" date="2015-04" db="EMBL/GenBank/DDBJ databases">
        <title>Physiological reanalysis, assessment of diazotrophy, and genome sequences of multiple isolates of Streptomyces thermoautotrophicus.</title>
        <authorList>
            <person name="MacKellar D.C."/>
            <person name="Lieber L."/>
            <person name="Norman J."/>
            <person name="Bolger A."/>
            <person name="Tobin C."/>
            <person name="Murray J.W."/>
            <person name="Chang R."/>
            <person name="Ford T."/>
            <person name="Nguyen P.Q."/>
            <person name="Woodward J."/>
            <person name="Permingeat H."/>
            <person name="Joshi N.S."/>
            <person name="Silver P.A."/>
            <person name="Usadel B."/>
            <person name="Rutherford A.W."/>
            <person name="Friesen M."/>
            <person name="Prell J."/>
        </authorList>
    </citation>
    <scope>NUCLEOTIDE SEQUENCE [LARGE SCALE GENOMIC DNA]</scope>
    <source>
        <strain evidence="4">H1</strain>
    </source>
</reference>
<dbReference type="Proteomes" id="UP000070188">
    <property type="component" value="Unassembled WGS sequence"/>
</dbReference>
<accession>A0A132MP16</accession>